<accession>A0A6J5RZW6</accession>
<name>A0A6J5RZW6_9CAUD</name>
<reference evidence="2" key="1">
    <citation type="submission" date="2020-05" db="EMBL/GenBank/DDBJ databases">
        <authorList>
            <person name="Chiriac C."/>
            <person name="Salcher M."/>
            <person name="Ghai R."/>
            <person name="Kavagutti S V."/>
        </authorList>
    </citation>
    <scope>NUCLEOTIDE SEQUENCE</scope>
</reference>
<evidence type="ECO:0000313" key="2">
    <source>
        <dbReference type="EMBL" id="CAB4200153.1"/>
    </source>
</evidence>
<sequence>MSFFDLDPTATQNVMDQARLNPLDPETLKPGWFAGAWKAPVTGLASAWNDAALLLGDAGTPVLRSVARPIDQLFGTTSATDWVNGQQQTAVSNIKDWSPDPRTTGVAGQVVHGLFNVIPEVIAGGPEVAGVLQGYRGFRGGMADGLDPGTAFGKGTIDGVTAWAGLKLPMTVAPQLGLTGLVATGAVGNVGMGMASRGATGQLLESRGYPEMAKQYEILDQTAITTDLLLGGGFGAIAHYGPIGWTKYQEYKSDKKYKALLTDIDTALNLNNQLHVELDTAPGIPTDPAARAAHVEAIDSAIKSLLKGEDVNVGNEVTTQVYTENPTATQTRTEIVRVVEDHMGPEWQGLQGELEARGLPTDTTLYRITRTQPEDMAPVRPTAEVKGIIDRAQKEGWGPERIIFELEVFKGRLESRNESQLEARSGDRVRGELWMRERLTRAERNGELSPEAVRLANWLIDKNPNIVGDLAISFKKAGDSQIEGEAGGYSPIERIVSLVKGRANDETVAHEILHHAERMMPDDVQAGIRQAWFKELRAVTEMAKRTQNHTLMQAAADALHGANGDQAAFKRLAEMISKGEIDESFYALANPSEFWAVNGSRIIKERANESWVAQAKQWMAEFIEKIKDAFGLKSDAAVIRGLDNVLNGDGRFSNDDMLAGGRVPRMRQVTRNSPEQPGRDTAPENFNGFEPDLRVRVPMGNIELPPKPLVLTGTNKKNAARQLAGIDETLAKFPNADTSPLEWSKMMAYAMGTDDVPVPPYRFLKDINSDGAFRSLSRLSAGQIADAKHGFENAQAFRDAYTSKQLDVETTGKLFMWSFLSRGVSPYTQEGLFIDAFKGAGEWIKKAADGNLTEADFPAYEAWAKSAAPQGSGQPGSGATHNLNAFGKLFLFKMGQRDENGVSLLQKMHTMMEDPAITGQQIRRWFTSNTEGVGIDNKVVSFTLLVAGFKDLMVLDRVQIRQLWDDGRFGDRNLYDGRKVDGKPVAGSMLSEITYGARGLLIYEAIERALSKRIENLYASLGRPEDASVGRYHWETWVADSQQEASHGTLDAILHDAQGNPDKISEVTAKEGEYGGYAYGARYGRDAAGAPYFMYGVRGGEEFRFTVPAFREFLAAVKLPANGVVPTKFKVTEAGNAPWYERPEVNRQALSALAERYAGEPGAIGGEGAVRANGEGQAVPDVAGRAAGPDAYSAETVIQNNPSLTIIGADGTMVSASRALAGADAEIATTKRESQGYDAAVACALRG</sequence>
<gene>
    <name evidence="2" type="ORF">UFOVP1356_26</name>
</gene>
<dbReference type="EMBL" id="LR797294">
    <property type="protein sequence ID" value="CAB4200153.1"/>
    <property type="molecule type" value="Genomic_DNA"/>
</dbReference>
<proteinExistence type="predicted"/>
<feature type="region of interest" description="Disordered" evidence="1">
    <location>
        <begin position="670"/>
        <end position="689"/>
    </location>
</feature>
<protein>
    <submittedName>
        <fullName evidence="2">Uncharacterized protein</fullName>
    </submittedName>
</protein>
<organism evidence="2">
    <name type="scientific">uncultured Caudovirales phage</name>
    <dbReference type="NCBI Taxonomy" id="2100421"/>
    <lineage>
        <taxon>Viruses</taxon>
        <taxon>Duplodnaviria</taxon>
        <taxon>Heunggongvirae</taxon>
        <taxon>Uroviricota</taxon>
        <taxon>Caudoviricetes</taxon>
        <taxon>Peduoviridae</taxon>
        <taxon>Maltschvirus</taxon>
        <taxon>Maltschvirus maltsch</taxon>
    </lineage>
</organism>
<evidence type="ECO:0000256" key="1">
    <source>
        <dbReference type="SAM" id="MobiDB-lite"/>
    </source>
</evidence>